<keyword evidence="4" id="KW-0732">Signal</keyword>
<dbReference type="AlphaFoldDB" id="A0AAW1P0D9"/>
<dbReference type="PANTHER" id="PTHR20961">
    <property type="entry name" value="GLYCOSYLTRANSFERASE"/>
    <property type="match status" value="1"/>
</dbReference>
<dbReference type="GO" id="GO:0016763">
    <property type="term" value="F:pentosyltransferase activity"/>
    <property type="evidence" value="ECO:0007669"/>
    <property type="project" value="UniProtKB-ARBA"/>
</dbReference>
<dbReference type="InterPro" id="IPR007657">
    <property type="entry name" value="Glycosyltransferase_61"/>
</dbReference>
<dbReference type="Pfam" id="PF04577">
    <property type="entry name" value="Glyco_transf_61"/>
    <property type="match status" value="1"/>
</dbReference>
<keyword evidence="7" id="KW-1185">Reference proteome</keyword>
<proteinExistence type="predicted"/>
<comment type="caution">
    <text evidence="6">The sequence shown here is derived from an EMBL/GenBank/DDBJ whole genome shotgun (WGS) entry which is preliminary data.</text>
</comment>
<dbReference type="Proteomes" id="UP001465755">
    <property type="component" value="Unassembled WGS sequence"/>
</dbReference>
<feature type="chain" id="PRO_5043665530" description="Glycosyltransferase 61 catalytic domain-containing protein" evidence="4">
    <location>
        <begin position="20"/>
        <end position="533"/>
    </location>
</feature>
<feature type="signal peptide" evidence="4">
    <location>
        <begin position="1"/>
        <end position="19"/>
    </location>
</feature>
<evidence type="ECO:0000256" key="3">
    <source>
        <dbReference type="ARBA" id="ARBA00023180"/>
    </source>
</evidence>
<dbReference type="InterPro" id="IPR049625">
    <property type="entry name" value="Glyco_transf_61_cat"/>
</dbReference>
<accession>A0AAW1P0D9</accession>
<keyword evidence="2" id="KW-0808">Transferase</keyword>
<evidence type="ECO:0000313" key="7">
    <source>
        <dbReference type="Proteomes" id="UP001465755"/>
    </source>
</evidence>
<keyword evidence="1" id="KW-0328">Glycosyltransferase</keyword>
<keyword evidence="3" id="KW-0325">Glycoprotein</keyword>
<evidence type="ECO:0000256" key="2">
    <source>
        <dbReference type="ARBA" id="ARBA00022679"/>
    </source>
</evidence>
<evidence type="ECO:0000256" key="4">
    <source>
        <dbReference type="SAM" id="SignalP"/>
    </source>
</evidence>
<organism evidence="6 7">
    <name type="scientific">Symbiochloris irregularis</name>
    <dbReference type="NCBI Taxonomy" id="706552"/>
    <lineage>
        <taxon>Eukaryota</taxon>
        <taxon>Viridiplantae</taxon>
        <taxon>Chlorophyta</taxon>
        <taxon>core chlorophytes</taxon>
        <taxon>Trebouxiophyceae</taxon>
        <taxon>Trebouxiales</taxon>
        <taxon>Trebouxiaceae</taxon>
        <taxon>Symbiochloris</taxon>
    </lineage>
</organism>
<evidence type="ECO:0000313" key="6">
    <source>
        <dbReference type="EMBL" id="KAK9803769.1"/>
    </source>
</evidence>
<dbReference type="GO" id="GO:0005794">
    <property type="term" value="C:Golgi apparatus"/>
    <property type="evidence" value="ECO:0007669"/>
    <property type="project" value="UniProtKB-ARBA"/>
</dbReference>
<dbReference type="EMBL" id="JALJOQ010000056">
    <property type="protein sequence ID" value="KAK9803769.1"/>
    <property type="molecule type" value="Genomic_DNA"/>
</dbReference>
<feature type="domain" description="Glycosyltransferase 61 catalytic" evidence="5">
    <location>
        <begin position="282"/>
        <end position="404"/>
    </location>
</feature>
<protein>
    <recommendedName>
        <fullName evidence="5">Glycosyltransferase 61 catalytic domain-containing protein</fullName>
    </recommendedName>
</protein>
<gene>
    <name evidence="6" type="ORF">WJX73_004245</name>
</gene>
<sequence>MRWRDVTLLVTFQVCVCLAQSRHSHHGNHSHTLRSRNNELITRVSAATGLERREQPLTLASSLEPANQTYRSAPHNHKRDFYVFHNVVLRNDSLLYFQTDESVPLPDDLPTQLRLSREEAEFDVPLIVVNSSNRANFTDTCEAGQMNKVPGLLFSGPPWDHNFYEFLVNTMMPAFQGAVMTGLLDLGRMKTLSEMEWRGFEDREPFMDALYDSHSPFTLVSARASAFGAPWAYFLENWTRDLQALHRMTGTCFPTLVVVEDAVLRYIMTKIDLMQDPGYYDYRVHWLKEFQKHVQHSERVRLRADKEQDWPVPPHDTGARWGTHDWIHRPRVVIATRPKDRREVLNEPEIVDYLVDNWDVNVTVTKFKDGLAEAIALMQDTDVIIGVHGAGLTNAVFMKPGGVLLQLLPYGFTINETTHRRIRGNIFVDIALSLNGTYLQWENHDPENAYFVEPFWEDARQHWKSKHGDQIGEFQVHPDDTLQMPKDHDPAVFWMYQNTMVNMTELTPVLDDAMEAINATRKTRPSTESSKLY</sequence>
<evidence type="ECO:0000256" key="1">
    <source>
        <dbReference type="ARBA" id="ARBA00022676"/>
    </source>
</evidence>
<name>A0AAW1P0D9_9CHLO</name>
<reference evidence="6 7" key="1">
    <citation type="journal article" date="2024" name="Nat. Commun.">
        <title>Phylogenomics reveals the evolutionary origins of lichenization in chlorophyte algae.</title>
        <authorList>
            <person name="Puginier C."/>
            <person name="Libourel C."/>
            <person name="Otte J."/>
            <person name="Skaloud P."/>
            <person name="Haon M."/>
            <person name="Grisel S."/>
            <person name="Petersen M."/>
            <person name="Berrin J.G."/>
            <person name="Delaux P.M."/>
            <person name="Dal Grande F."/>
            <person name="Keller J."/>
        </authorList>
    </citation>
    <scope>NUCLEOTIDE SEQUENCE [LARGE SCALE GENOMIC DNA]</scope>
    <source>
        <strain evidence="6 7">SAG 2036</strain>
    </source>
</reference>
<evidence type="ECO:0000259" key="5">
    <source>
        <dbReference type="Pfam" id="PF04577"/>
    </source>
</evidence>